<evidence type="ECO:0000256" key="3">
    <source>
        <dbReference type="ARBA" id="ARBA00023002"/>
    </source>
</evidence>
<dbReference type="AlphaFoldDB" id="A0A232LV83"/>
<dbReference type="Proteomes" id="UP000243515">
    <property type="component" value="Unassembled WGS sequence"/>
</dbReference>
<dbReference type="InterPro" id="IPR002347">
    <property type="entry name" value="SDR_fam"/>
</dbReference>
<evidence type="ECO:0000313" key="4">
    <source>
        <dbReference type="EMBL" id="OXV08053.1"/>
    </source>
</evidence>
<proteinExistence type="inferred from homology"/>
<evidence type="ECO:0000313" key="5">
    <source>
        <dbReference type="Proteomes" id="UP000243515"/>
    </source>
</evidence>
<comment type="similarity">
    <text evidence="1">Belongs to the short-chain dehydrogenases/reductases (SDR) family.</text>
</comment>
<evidence type="ECO:0000256" key="2">
    <source>
        <dbReference type="ARBA" id="ARBA00022857"/>
    </source>
</evidence>
<dbReference type="InterPro" id="IPR036291">
    <property type="entry name" value="NAD(P)-bd_dom_sf"/>
</dbReference>
<dbReference type="PANTHER" id="PTHR43618">
    <property type="entry name" value="7-ALPHA-HYDROXYSTEROID DEHYDROGENASE"/>
    <property type="match status" value="1"/>
</dbReference>
<comment type="caution">
    <text evidence="4">The sequence shown here is derived from an EMBL/GenBank/DDBJ whole genome shotgun (WGS) entry which is preliminary data.</text>
</comment>
<accession>A0A232LV83</accession>
<dbReference type="GO" id="GO:0016491">
    <property type="term" value="F:oxidoreductase activity"/>
    <property type="evidence" value="ECO:0007669"/>
    <property type="project" value="UniProtKB-KW"/>
</dbReference>
<dbReference type="CDD" id="cd05233">
    <property type="entry name" value="SDR_c"/>
    <property type="match status" value="1"/>
</dbReference>
<keyword evidence="3" id="KW-0560">Oxidoreductase</keyword>
<sequence>MPYSLKGRNVLVTGGSRGLGALVAEKFAAEGSNIAINYVSSEDRAKETAQKIESEYKVKAVVIHGDMGIQDDCIRVVKSSKEALGGLDIVISNAGWTKFSNFSDLNSLNEDEWDKCWATNVKGNLHLFREVLPAFNENPEGGVFIITSSIAGISPTGSSMAYSVTKAAGLHLMKCLAQTQGPKVRVNSVLPGLLLTDWGRKFGQTQIEEWPDKLVLKRIVDLDDCAALYPAIAKNSSMTGQSIQVDSGAIIR</sequence>
<keyword evidence="5" id="KW-1185">Reference proteome</keyword>
<dbReference type="InterPro" id="IPR020904">
    <property type="entry name" value="Sc_DH/Rdtase_CS"/>
</dbReference>
<organism evidence="4 5">
    <name type="scientific">Elaphomyces granulatus</name>
    <dbReference type="NCBI Taxonomy" id="519963"/>
    <lineage>
        <taxon>Eukaryota</taxon>
        <taxon>Fungi</taxon>
        <taxon>Dikarya</taxon>
        <taxon>Ascomycota</taxon>
        <taxon>Pezizomycotina</taxon>
        <taxon>Eurotiomycetes</taxon>
        <taxon>Eurotiomycetidae</taxon>
        <taxon>Eurotiales</taxon>
        <taxon>Elaphomycetaceae</taxon>
        <taxon>Elaphomyces</taxon>
    </lineage>
</organism>
<protein>
    <submittedName>
        <fullName evidence="4">Uncharacterized protein</fullName>
    </submittedName>
</protein>
<dbReference type="SUPFAM" id="SSF51735">
    <property type="entry name" value="NAD(P)-binding Rossmann-fold domains"/>
    <property type="match status" value="1"/>
</dbReference>
<dbReference type="OrthoDB" id="37659at2759"/>
<dbReference type="PANTHER" id="PTHR43618:SF2">
    <property type="entry name" value="CHAIN DEHYDROGENASE, PUTATIVE (AFU_ORTHOLOGUE AFUA_6G06930)-RELATED"/>
    <property type="match status" value="1"/>
</dbReference>
<reference evidence="4 5" key="1">
    <citation type="journal article" date="2015" name="Environ. Microbiol.">
        <title>Metagenome sequence of Elaphomyces granulatus from sporocarp tissue reveals Ascomycota ectomycorrhizal fingerprints of genome expansion and a Proteobacteria-rich microbiome.</title>
        <authorList>
            <person name="Quandt C.A."/>
            <person name="Kohler A."/>
            <person name="Hesse C.N."/>
            <person name="Sharpton T.J."/>
            <person name="Martin F."/>
            <person name="Spatafora J.W."/>
        </authorList>
    </citation>
    <scope>NUCLEOTIDE SEQUENCE [LARGE SCALE GENOMIC DNA]</scope>
    <source>
        <strain evidence="4 5">OSC145934</strain>
    </source>
</reference>
<dbReference type="PRINTS" id="PR00081">
    <property type="entry name" value="GDHRDH"/>
</dbReference>
<keyword evidence="2" id="KW-0521">NADP</keyword>
<dbReference type="Pfam" id="PF00106">
    <property type="entry name" value="adh_short"/>
    <property type="match status" value="1"/>
</dbReference>
<gene>
    <name evidence="4" type="ORF">Egran_04184</name>
</gene>
<dbReference type="EMBL" id="NPHW01004346">
    <property type="protein sequence ID" value="OXV08053.1"/>
    <property type="molecule type" value="Genomic_DNA"/>
</dbReference>
<dbReference type="InterPro" id="IPR052178">
    <property type="entry name" value="Sec_Metab_Biosynth_SDR"/>
</dbReference>
<name>A0A232LV83_9EURO</name>
<evidence type="ECO:0000256" key="1">
    <source>
        <dbReference type="ARBA" id="ARBA00006484"/>
    </source>
</evidence>
<dbReference type="PROSITE" id="PS00061">
    <property type="entry name" value="ADH_SHORT"/>
    <property type="match status" value="1"/>
</dbReference>
<dbReference type="Gene3D" id="3.40.50.720">
    <property type="entry name" value="NAD(P)-binding Rossmann-like Domain"/>
    <property type="match status" value="1"/>
</dbReference>